<organism evidence="1 2">
    <name type="scientific">Pangasianodon gigas</name>
    <name type="common">Mekong giant catfish</name>
    <name type="synonym">Pangasius gigas</name>
    <dbReference type="NCBI Taxonomy" id="30993"/>
    <lineage>
        <taxon>Eukaryota</taxon>
        <taxon>Metazoa</taxon>
        <taxon>Chordata</taxon>
        <taxon>Craniata</taxon>
        <taxon>Vertebrata</taxon>
        <taxon>Euteleostomi</taxon>
        <taxon>Actinopterygii</taxon>
        <taxon>Neopterygii</taxon>
        <taxon>Teleostei</taxon>
        <taxon>Ostariophysi</taxon>
        <taxon>Siluriformes</taxon>
        <taxon>Pangasiidae</taxon>
        <taxon>Pangasianodon</taxon>
    </lineage>
</organism>
<accession>A0ACC5WUF6</accession>
<dbReference type="Proteomes" id="UP000829447">
    <property type="component" value="Linkage Group LG10"/>
</dbReference>
<protein>
    <submittedName>
        <fullName evidence="1">Uncharacterized protein</fullName>
    </submittedName>
</protein>
<dbReference type="EMBL" id="CM040463">
    <property type="protein sequence ID" value="MCI4382270.1"/>
    <property type="molecule type" value="Genomic_DNA"/>
</dbReference>
<evidence type="ECO:0000313" key="2">
    <source>
        <dbReference type="Proteomes" id="UP000829447"/>
    </source>
</evidence>
<keyword evidence="2" id="KW-1185">Reference proteome</keyword>
<feature type="non-terminal residue" evidence="1">
    <location>
        <position position="206"/>
    </location>
</feature>
<evidence type="ECO:0000313" key="1">
    <source>
        <dbReference type="EMBL" id="MCI4382270.1"/>
    </source>
</evidence>
<gene>
    <name evidence="1" type="ORF">PGIGA_G00012970</name>
</gene>
<name>A0ACC5WUF6_PANGG</name>
<sequence length="206" mass="23643">MSQHCAYPTSKQICAVAQALIEKHPCLKEPGSVSGYDGWLSRLKNKMASYRKKLKYLGCPELAVNSSQHKRPAAVKKPRRAELNYLPPHPPGETTQNLEKIRVELLREVNIRNNWKIVNEMMARTFSSRRKEIVEDSPAIEQLVKRWPALFHSTQIKEEFKRLTAVDLESTFIGNLDNYTEKLLCLFRTKGGSAGCKIRNFMKLLD</sequence>
<reference evidence="1 2" key="1">
    <citation type="journal article" date="2022" name="bioRxiv">
        <title>An ancient truncated duplication of the anti-Mullerian hormone receptor type 2 gene is a potential conserved master sex determinant in the Pangasiidae catfish family.</title>
        <authorList>
            <person name="Wen M."/>
            <person name="Pan Q."/>
            <person name="Jouanno E."/>
            <person name="Montfort J."/>
            <person name="Zahm M."/>
            <person name="Cabau C."/>
            <person name="Klopp C."/>
            <person name="Iampietro C."/>
            <person name="Roques C."/>
            <person name="Bouchez O."/>
            <person name="Castinel A."/>
            <person name="Donnadieu C."/>
            <person name="Parrinello H."/>
            <person name="Poncet C."/>
            <person name="Belmonte E."/>
            <person name="Gautier V."/>
            <person name="Avarre J.-C."/>
            <person name="Dugue R."/>
            <person name="Gustiano R."/>
            <person name="Ha T.T.T."/>
            <person name="Campet M."/>
            <person name="Sriphairoj K."/>
            <person name="Ribolli J."/>
            <person name="de Almeida F.L."/>
            <person name="Desvignes T."/>
            <person name="Postlethwait J.H."/>
            <person name="Bucao C.F."/>
            <person name="Robinson-Rechavi M."/>
            <person name="Bobe J."/>
            <person name="Herpin A."/>
            <person name="Guiguen Y."/>
        </authorList>
    </citation>
    <scope>NUCLEOTIDE SEQUENCE [LARGE SCALE GENOMIC DNA]</scope>
    <source>
        <strain evidence="1">YG-Dec2019</strain>
    </source>
</reference>
<proteinExistence type="predicted"/>
<comment type="caution">
    <text evidence="1">The sequence shown here is derived from an EMBL/GenBank/DDBJ whole genome shotgun (WGS) entry which is preliminary data.</text>
</comment>